<feature type="transmembrane region" description="Helical" evidence="19">
    <location>
        <begin position="549"/>
        <end position="570"/>
    </location>
</feature>
<dbReference type="InterPro" id="IPR018303">
    <property type="entry name" value="ATPase_P-typ_P_site"/>
</dbReference>
<evidence type="ECO:0000256" key="15">
    <source>
        <dbReference type="ARBA" id="ARBA00022989"/>
    </source>
</evidence>
<dbReference type="EC" id="7.2.2.8" evidence="3"/>
<evidence type="ECO:0000256" key="11">
    <source>
        <dbReference type="ARBA" id="ARBA00022796"/>
    </source>
</evidence>
<dbReference type="SUPFAM" id="SSF81665">
    <property type="entry name" value="Calcium ATPase, transmembrane domain M"/>
    <property type="match status" value="1"/>
</dbReference>
<evidence type="ECO:0000256" key="12">
    <source>
        <dbReference type="ARBA" id="ARBA00022840"/>
    </source>
</evidence>
<dbReference type="NCBIfam" id="TIGR00003">
    <property type="entry name" value="copper ion binding protein"/>
    <property type="match status" value="3"/>
</dbReference>
<keyword evidence="6" id="KW-0597">Phosphoprotein</keyword>
<keyword evidence="13" id="KW-0460">Magnesium</keyword>
<dbReference type="SFLD" id="SFLDG00002">
    <property type="entry name" value="C1.7:_P-type_atpase_like"/>
    <property type="match status" value="1"/>
</dbReference>
<dbReference type="GO" id="GO:0016887">
    <property type="term" value="F:ATP hydrolysis activity"/>
    <property type="evidence" value="ECO:0007669"/>
    <property type="project" value="InterPro"/>
</dbReference>
<evidence type="ECO:0000259" key="20">
    <source>
        <dbReference type="PROSITE" id="PS50846"/>
    </source>
</evidence>
<keyword evidence="21" id="KW-0378">Hydrolase</keyword>
<dbReference type="InterPro" id="IPR008250">
    <property type="entry name" value="ATPase_P-typ_transduc_dom_A_sf"/>
</dbReference>
<dbReference type="InterPro" id="IPR017969">
    <property type="entry name" value="Heavy-metal-associated_CS"/>
</dbReference>
<evidence type="ECO:0000256" key="19">
    <source>
        <dbReference type="SAM" id="Phobius"/>
    </source>
</evidence>
<keyword evidence="8" id="KW-0479">Metal-binding</keyword>
<dbReference type="SUPFAM" id="SSF56784">
    <property type="entry name" value="HAD-like"/>
    <property type="match status" value="1"/>
</dbReference>
<evidence type="ECO:0000256" key="6">
    <source>
        <dbReference type="ARBA" id="ARBA00022553"/>
    </source>
</evidence>
<keyword evidence="18 19" id="KW-0472">Membrane</keyword>
<reference evidence="21 22" key="1">
    <citation type="submission" date="2014-07" db="EMBL/GenBank/DDBJ databases">
        <title>Methanogenic archaea and the global carbon cycle.</title>
        <authorList>
            <person name="Henriksen J.R."/>
            <person name="Luke J."/>
            <person name="Reinhart S."/>
            <person name="Benedict M.N."/>
            <person name="Youngblut N.D."/>
            <person name="Metcalf M.E."/>
            <person name="Whitaker R.J."/>
            <person name="Metcalf W.W."/>
        </authorList>
    </citation>
    <scope>NUCLEOTIDE SEQUENCE [LARGE SCALE GENOMIC DNA]</scope>
    <source>
        <strain evidence="21 22">SarPi</strain>
    </source>
</reference>
<dbReference type="GO" id="GO:0043682">
    <property type="term" value="F:P-type divalent copper transporter activity"/>
    <property type="evidence" value="ECO:0007669"/>
    <property type="project" value="TreeGrafter"/>
</dbReference>
<sequence>MELAIGVYGMTCGHCQKRVADAIASLDGVESVDVNLEAERAYVNFDPEKLSPEDIMEAVRKAGYSTEREGKTEEDIEKVLTESSEPAMEEEKAGQVLDSADKGLEYEDKAQGSSQACPLTETCKTAEEKVSRISGQKEGLKEITLGVSGMTCSACALNIEKVLKKENGVDSATVNLELGRANVSFDPSLISPGQIEEAIESIGYKVEKDRVTLNLQGMSCASCAANIERILNKTEGVISTSVNFPLEKAVVEFDSSRISVREIIAAVQGIGYGASVQAETVEYEDREQISRDAEILKQRNNLIIALLLGIPVSLGNMSMMFPFLSFVPDIFSNHTVLFIMSTLILLFPGRQFFAGTVKGFRHGVTDMNLLIAAGTGSAYLISVAATFLDLGPGYDVLYYDTVAFLIIFIVFGRYLETRARGRTSEAIRKLMGLRAKTSRILVDGVEKEVPVEEVVVGDIVIVRPGEKIPVDGIVVEGSSAVDESMITGESIPVEKGEGDTVIGATINRMGSFRFRATKVGADTALAQIIRLVEAAQTTKAPIQRIADAFAGNFIVTVHIIALLAFFFWFFFGYWFYGVGESEALRGTSPFLFSLLIAITVLVISCPCAVGLATPAAIMVGTGKGAENGILIKGGEALERAHKLDTIVFDKTGTLTEGTPKLTDIFAVSGREEKEVLFTAASAEKGSEHPLGEAIVRGAEEQGISLAGAKNFRSIPGKGIEAYLEDRRVLLGTRKLMEEYSISFDGLEAEMRRFEENGKTAMLVALGDEAMGLVAVADTLKENSKEAVETLKNMGIEVVMITGDNSITAGAIASEVGISRVLAEVLPEDKANEIKKLQSGGRLVGMVGDGINDAPALIQSDVGIAMGAGTDVAMESAKIVLIKNDPIDVVAALRLSRLTIRKIKQNLLWAFGYNTIGIPIAAGILYPFFHRVLITPELAAAFMALSSVSVTTNSLLMKRSRIK</sequence>
<feature type="transmembrane region" description="Helical" evidence="19">
    <location>
        <begin position="330"/>
        <end position="348"/>
    </location>
</feature>
<dbReference type="InterPro" id="IPR006121">
    <property type="entry name" value="HMA_dom"/>
</dbReference>
<dbReference type="PROSITE" id="PS01047">
    <property type="entry name" value="HMA_1"/>
    <property type="match status" value="3"/>
</dbReference>
<accession>A0A0E3LSR5</accession>
<dbReference type="InterPro" id="IPR023298">
    <property type="entry name" value="ATPase_P-typ_TM_dom_sf"/>
</dbReference>
<evidence type="ECO:0000256" key="9">
    <source>
        <dbReference type="ARBA" id="ARBA00022737"/>
    </source>
</evidence>
<dbReference type="InterPro" id="IPR059000">
    <property type="entry name" value="ATPase_P-type_domA"/>
</dbReference>
<keyword evidence="7 19" id="KW-0812">Transmembrane</keyword>
<evidence type="ECO:0000256" key="4">
    <source>
        <dbReference type="ARBA" id="ARBA00022448"/>
    </source>
</evidence>
<dbReference type="Pfam" id="PF00122">
    <property type="entry name" value="E1-E2_ATPase"/>
    <property type="match status" value="1"/>
</dbReference>
<feature type="domain" description="HMA" evidence="20">
    <location>
        <begin position="209"/>
        <end position="275"/>
    </location>
</feature>
<dbReference type="InterPro" id="IPR001757">
    <property type="entry name" value="P_typ_ATPase"/>
</dbReference>
<comment type="subcellular location">
    <subcellularLocation>
        <location evidence="1">Cell membrane</location>
        <topology evidence="1">Multi-pass membrane protein</topology>
    </subcellularLocation>
</comment>
<gene>
    <name evidence="21" type="ORF">MSMAP_2246</name>
</gene>
<keyword evidence="4" id="KW-0813">Transport</keyword>
<evidence type="ECO:0000256" key="8">
    <source>
        <dbReference type="ARBA" id="ARBA00022723"/>
    </source>
</evidence>
<evidence type="ECO:0000256" key="3">
    <source>
        <dbReference type="ARBA" id="ARBA00012517"/>
    </source>
</evidence>
<dbReference type="InterPro" id="IPR036163">
    <property type="entry name" value="HMA_dom_sf"/>
</dbReference>
<dbReference type="InterPro" id="IPR044492">
    <property type="entry name" value="P_typ_ATPase_HD_dom"/>
</dbReference>
<dbReference type="CDD" id="cd02094">
    <property type="entry name" value="P-type_ATPase_Cu-like"/>
    <property type="match status" value="1"/>
</dbReference>
<dbReference type="FunFam" id="3.30.70.100:FF:000001">
    <property type="entry name" value="ATPase copper transporting beta"/>
    <property type="match status" value="1"/>
</dbReference>
<dbReference type="EMBL" id="CP009511">
    <property type="protein sequence ID" value="AKB62231.1"/>
    <property type="molecule type" value="Genomic_DNA"/>
</dbReference>
<feature type="transmembrane region" description="Helical" evidence="19">
    <location>
        <begin position="396"/>
        <end position="415"/>
    </location>
</feature>
<dbReference type="Gene3D" id="2.70.150.10">
    <property type="entry name" value="Calcium-transporting ATPase, cytoplasmic transduction domain A"/>
    <property type="match status" value="1"/>
</dbReference>
<evidence type="ECO:0000256" key="18">
    <source>
        <dbReference type="ARBA" id="ARBA00023136"/>
    </source>
</evidence>
<dbReference type="SUPFAM" id="SSF55008">
    <property type="entry name" value="HMA, heavy metal-associated domain"/>
    <property type="match status" value="3"/>
</dbReference>
<dbReference type="Gene3D" id="3.40.50.1000">
    <property type="entry name" value="HAD superfamily/HAD-like"/>
    <property type="match status" value="1"/>
</dbReference>
<keyword evidence="17" id="KW-0406">Ion transport</keyword>
<evidence type="ECO:0000256" key="5">
    <source>
        <dbReference type="ARBA" id="ARBA00022475"/>
    </source>
</evidence>
<keyword evidence="14" id="KW-1278">Translocase</keyword>
<evidence type="ECO:0000256" key="7">
    <source>
        <dbReference type="ARBA" id="ARBA00022692"/>
    </source>
</evidence>
<dbReference type="InterPro" id="IPR036412">
    <property type="entry name" value="HAD-like_sf"/>
</dbReference>
<dbReference type="FunFam" id="3.40.50.1000:FF:000144">
    <property type="entry name" value="copper-transporting ATPase 1 isoform X2"/>
    <property type="match status" value="1"/>
</dbReference>
<dbReference type="RefSeq" id="WP_048043724.1">
    <property type="nucleotide sequence ID" value="NZ_CP009511.1"/>
</dbReference>
<dbReference type="FunFam" id="2.70.150.10:FF:000020">
    <property type="entry name" value="Copper-exporting P-type ATPase A"/>
    <property type="match status" value="1"/>
</dbReference>
<comment type="similarity">
    <text evidence="2">Belongs to the cation transport ATPase (P-type) (TC 3.A.3) family. Type IB subfamily.</text>
</comment>
<keyword evidence="10" id="KW-0547">Nucleotide-binding</keyword>
<keyword evidence="11" id="KW-0187">Copper transport</keyword>
<evidence type="ECO:0000256" key="16">
    <source>
        <dbReference type="ARBA" id="ARBA00023008"/>
    </source>
</evidence>
<keyword evidence="15 19" id="KW-1133">Transmembrane helix</keyword>
<organism evidence="21 22">
    <name type="scientific">Methanosarcina mazei SarPi</name>
    <dbReference type="NCBI Taxonomy" id="1434115"/>
    <lineage>
        <taxon>Archaea</taxon>
        <taxon>Methanobacteriati</taxon>
        <taxon>Methanobacteriota</taxon>
        <taxon>Stenosarchaea group</taxon>
        <taxon>Methanomicrobia</taxon>
        <taxon>Methanosarcinales</taxon>
        <taxon>Methanosarcinaceae</taxon>
        <taxon>Methanosarcina</taxon>
    </lineage>
</organism>
<proteinExistence type="inferred from homology"/>
<dbReference type="InterPro" id="IPR027256">
    <property type="entry name" value="P-typ_ATPase_IB"/>
</dbReference>
<evidence type="ECO:0000256" key="14">
    <source>
        <dbReference type="ARBA" id="ARBA00022967"/>
    </source>
</evidence>
<dbReference type="InterPro" id="IPR023299">
    <property type="entry name" value="ATPase_P-typ_cyto_dom_N"/>
</dbReference>
<dbReference type="GO" id="GO:0005524">
    <property type="term" value="F:ATP binding"/>
    <property type="evidence" value="ECO:0007669"/>
    <property type="project" value="UniProtKB-KW"/>
</dbReference>
<dbReference type="HOGENOM" id="CLU_001771_0_3_2"/>
<dbReference type="SFLD" id="SFLDF00027">
    <property type="entry name" value="p-type_atpase"/>
    <property type="match status" value="1"/>
</dbReference>
<dbReference type="GeneID" id="24865514"/>
<feature type="transmembrane region" description="Helical" evidence="19">
    <location>
        <begin position="906"/>
        <end position="925"/>
    </location>
</feature>
<dbReference type="NCBIfam" id="TIGR01494">
    <property type="entry name" value="ATPase_P-type"/>
    <property type="match status" value="1"/>
</dbReference>
<evidence type="ECO:0000313" key="21">
    <source>
        <dbReference type="EMBL" id="AKB62231.1"/>
    </source>
</evidence>
<dbReference type="Gene3D" id="3.40.1110.10">
    <property type="entry name" value="Calcium-transporting ATPase, cytoplasmic domain N"/>
    <property type="match status" value="1"/>
</dbReference>
<dbReference type="NCBIfam" id="TIGR01525">
    <property type="entry name" value="ATPase-IB_hvy"/>
    <property type="match status" value="1"/>
</dbReference>
<dbReference type="GO" id="GO:0005886">
    <property type="term" value="C:plasma membrane"/>
    <property type="evidence" value="ECO:0007669"/>
    <property type="project" value="UniProtKB-SubCell"/>
</dbReference>
<dbReference type="PROSITE" id="PS00154">
    <property type="entry name" value="ATPASE_E1_E2"/>
    <property type="match status" value="1"/>
</dbReference>
<feature type="transmembrane region" description="Helical" evidence="19">
    <location>
        <begin position="937"/>
        <end position="955"/>
    </location>
</feature>
<dbReference type="PROSITE" id="PS50846">
    <property type="entry name" value="HMA_2"/>
    <property type="match status" value="3"/>
</dbReference>
<feature type="transmembrane region" description="Helical" evidence="19">
    <location>
        <begin position="369"/>
        <end position="390"/>
    </location>
</feature>
<evidence type="ECO:0000256" key="17">
    <source>
        <dbReference type="ARBA" id="ARBA00023065"/>
    </source>
</evidence>
<dbReference type="GO" id="GO:0140581">
    <property type="term" value="F:P-type monovalent copper transporter activity"/>
    <property type="evidence" value="ECO:0007669"/>
    <property type="project" value="UniProtKB-EC"/>
</dbReference>
<dbReference type="InterPro" id="IPR023214">
    <property type="entry name" value="HAD_sf"/>
</dbReference>
<feature type="transmembrane region" description="Helical" evidence="19">
    <location>
        <begin position="302"/>
        <end position="324"/>
    </location>
</feature>
<dbReference type="PRINTS" id="PR00942">
    <property type="entry name" value="CUATPASEI"/>
</dbReference>
<dbReference type="PANTHER" id="PTHR43520:SF8">
    <property type="entry name" value="P-TYPE CU(+) TRANSPORTER"/>
    <property type="match status" value="1"/>
</dbReference>
<dbReference type="PRINTS" id="PR00119">
    <property type="entry name" value="CATATPASE"/>
</dbReference>
<dbReference type="GO" id="GO:0005507">
    <property type="term" value="F:copper ion binding"/>
    <property type="evidence" value="ECO:0007669"/>
    <property type="project" value="InterPro"/>
</dbReference>
<dbReference type="AlphaFoldDB" id="A0A0E3LSR5"/>
<dbReference type="Pfam" id="PF00702">
    <property type="entry name" value="Hydrolase"/>
    <property type="match status" value="1"/>
</dbReference>
<evidence type="ECO:0000256" key="13">
    <source>
        <dbReference type="ARBA" id="ARBA00022842"/>
    </source>
</evidence>
<dbReference type="FunFam" id="3.30.70.100:FF:000005">
    <property type="entry name" value="Copper-exporting P-type ATPase A"/>
    <property type="match status" value="2"/>
</dbReference>
<evidence type="ECO:0000256" key="1">
    <source>
        <dbReference type="ARBA" id="ARBA00004651"/>
    </source>
</evidence>
<dbReference type="SFLD" id="SFLDS00003">
    <property type="entry name" value="Haloacid_Dehalogenase"/>
    <property type="match status" value="1"/>
</dbReference>
<dbReference type="GO" id="GO:0055070">
    <property type="term" value="P:copper ion homeostasis"/>
    <property type="evidence" value="ECO:0007669"/>
    <property type="project" value="TreeGrafter"/>
</dbReference>
<dbReference type="PANTHER" id="PTHR43520">
    <property type="entry name" value="ATP7, ISOFORM B"/>
    <property type="match status" value="1"/>
</dbReference>
<dbReference type="PATRIC" id="fig|1434115.4.peg.2894"/>
<protein>
    <recommendedName>
        <fullName evidence="3">P-type Cu(+) transporter</fullName>
        <ecNumber evidence="3">7.2.2.8</ecNumber>
    </recommendedName>
</protein>
<feature type="transmembrane region" description="Helical" evidence="19">
    <location>
        <begin position="590"/>
        <end position="613"/>
    </location>
</feature>
<dbReference type="Proteomes" id="UP000033116">
    <property type="component" value="Chromosome"/>
</dbReference>
<dbReference type="Gene3D" id="3.30.70.100">
    <property type="match status" value="3"/>
</dbReference>
<dbReference type="Pfam" id="PF00403">
    <property type="entry name" value="HMA"/>
    <property type="match status" value="3"/>
</dbReference>
<feature type="domain" description="HMA" evidence="20">
    <location>
        <begin position="1"/>
        <end position="67"/>
    </location>
</feature>
<keyword evidence="5" id="KW-1003">Cell membrane</keyword>
<keyword evidence="12" id="KW-0067">ATP-binding</keyword>
<dbReference type="InterPro" id="IPR006122">
    <property type="entry name" value="HMA_Cu_ion-bd"/>
</dbReference>
<keyword evidence="16" id="KW-0186">Copper</keyword>
<evidence type="ECO:0000256" key="2">
    <source>
        <dbReference type="ARBA" id="ARBA00006024"/>
    </source>
</evidence>
<dbReference type="CDD" id="cd00371">
    <property type="entry name" value="HMA"/>
    <property type="match status" value="3"/>
</dbReference>
<evidence type="ECO:0000256" key="10">
    <source>
        <dbReference type="ARBA" id="ARBA00022741"/>
    </source>
</evidence>
<keyword evidence="9" id="KW-0677">Repeat</keyword>
<feature type="domain" description="HMA" evidence="20">
    <location>
        <begin position="141"/>
        <end position="207"/>
    </location>
</feature>
<dbReference type="SUPFAM" id="SSF81653">
    <property type="entry name" value="Calcium ATPase, transduction domain A"/>
    <property type="match status" value="1"/>
</dbReference>
<name>A0A0E3LSR5_METMZ</name>
<evidence type="ECO:0000313" key="22">
    <source>
        <dbReference type="Proteomes" id="UP000033116"/>
    </source>
</evidence>